<reference evidence="5" key="1">
    <citation type="submission" date="2016-08" db="EMBL/GenBank/DDBJ databases">
        <title>Complete Genome Seqeunce of Paenibacillus sp. BIHB 4019 from tea rhizoplane.</title>
        <authorList>
            <person name="Thakur R."/>
            <person name="Swarnkar M.K."/>
            <person name="Gulati A."/>
        </authorList>
    </citation>
    <scope>NUCLEOTIDE SEQUENCE [LARGE SCALE GENOMIC DNA]</scope>
    <source>
        <strain evidence="5">BIHB4019</strain>
    </source>
</reference>
<feature type="region of interest" description="Disordered" evidence="1">
    <location>
        <begin position="892"/>
        <end position="941"/>
    </location>
</feature>
<dbReference type="Pfam" id="PF21345">
    <property type="entry name" value="PcRGLX_2nd"/>
    <property type="match status" value="1"/>
</dbReference>
<dbReference type="InterPro" id="IPR048331">
    <property type="entry name" value="PcRGLX/YetA_3rd"/>
</dbReference>
<gene>
    <name evidence="5" type="ORF">BBD42_28965</name>
</gene>
<dbReference type="PANTHER" id="PTHR40081:SF1">
    <property type="entry name" value="TAT PATHWAY SIGNAL SEQUENCE DOMAIN PROTEIN"/>
    <property type="match status" value="1"/>
</dbReference>
<evidence type="ECO:0000259" key="2">
    <source>
        <dbReference type="Pfam" id="PF19501"/>
    </source>
</evidence>
<dbReference type="AlphaFoldDB" id="A0A1B2DQV9"/>
<sequence length="941" mass="104961">MSVKLKWLGKQAAAPVGLTWGVPWKEGELLRGDSLVLHSEAAGMEKVASASALPMQSWPTAFWPDGSIKWSAHAAVSSGAADSFQLAKLAAPARQELDRTADAAAEGKQPVLKIVTTDESIIVDTGVIVCTFARSGRGVVRSIKRGEQELCSGGDLVCLKESRNQLHGALTLREEPFLGFVHTAAVEQEGPVRAVIKLTGKHRASYNLSQTADPNKPDQQNVVRVSPSREWIPFTLRFYLYAGLDAVRLVHTFFYDGNPHADYIKGLGLSLAVPMRGPLYNRHVRLAGNDGGFLRESPKSLHTRRTKGKYRELFERQAAGEAVAFDANEDAYFLGLLENSAVWDDFKLVQHSADHYVATKRTKAECSWLKAGEGSRAEGLAYIGSEGGGLAAGMRNFWKKHPASLELRHTASSSAELKVWFWSPDAPAMDLRHYDTQTYVESAYEGSEELRATPYGIANTSELTLWCTAATPNEEELAHMLAEIQSPSQLVCEPEHLHEARAFGIWSLPDRSTAAKAQLEERLDGIVSFYQAEVEQRRWYGFWDFGDFMHSYDPVRHVWNYDLGGCAWQNSELVPNMWLWLMFMRSGREDIFRLAEAMTRHTSEVDVYHFGEYAGLGSRHNVVHWGCGCKEARIAMAGLHRYYYYLTADERIGDMLDEVKDADFSTVVLDPMRAYFPKDEHPAHIRVGPDWAAFSSNWMTRWERFEDTVYRDKIVTGINSVKQAKYRLISGPTYGYDPATNVLTPFGEDNYGRHLAICMGAPQVWFELAMMLKDPEWEDMMGELGVYYNWTQEQKDELTGGEISDSHFEHPVLSIAITAYGAFRRQDAATAAFAWKTLLGNAFARTDLLGEAALVQNIRSMKEIDWINTNEASQWSLNTIISLELIPEALPAMESAPPGTGGDGQADQIGAAAKQGQQEQKQQVDAAAEAQAQEQKELSGR</sequence>
<feature type="compositionally biased region" description="Low complexity" evidence="1">
    <location>
        <begin position="905"/>
        <end position="933"/>
    </location>
</feature>
<evidence type="ECO:0000256" key="1">
    <source>
        <dbReference type="SAM" id="MobiDB-lite"/>
    </source>
</evidence>
<dbReference type="PANTHER" id="PTHR40081">
    <property type="entry name" value="CONCANAVALIN A-LIKE LECTIN/GLUCANASE"/>
    <property type="match status" value="1"/>
</dbReference>
<evidence type="ECO:0008006" key="6">
    <source>
        <dbReference type="Google" id="ProtNLM"/>
    </source>
</evidence>
<dbReference type="InterPro" id="IPR048329">
    <property type="entry name" value="PcRGLX_1st"/>
</dbReference>
<proteinExistence type="predicted"/>
<dbReference type="RefSeq" id="WP_237163273.1">
    <property type="nucleotide sequence ID" value="NZ_CP016808.1"/>
</dbReference>
<name>A0A1B2DQV9_9BACL</name>
<dbReference type="InterPro" id="IPR045793">
    <property type="entry name" value="PcRGLX/YetA-like"/>
</dbReference>
<dbReference type="Pfam" id="PF19501">
    <property type="entry name" value="PcRGLX_1st"/>
    <property type="match status" value="1"/>
</dbReference>
<feature type="domain" description="PcRGLX/YetA-like central beta-sandwich" evidence="3">
    <location>
        <begin position="113"/>
        <end position="480"/>
    </location>
</feature>
<feature type="domain" description="PcRGLX/YetA-like C-terminal alpha/alpha toroid" evidence="4">
    <location>
        <begin position="487"/>
        <end position="890"/>
    </location>
</feature>
<dbReference type="InterPro" id="IPR048330">
    <property type="entry name" value="PcRGLX/YetA_2nd"/>
</dbReference>
<feature type="domain" description="PcRGLX/YetA-like N-terminal RIFT barrel" evidence="2">
    <location>
        <begin position="2"/>
        <end position="86"/>
    </location>
</feature>
<protein>
    <recommendedName>
        <fullName evidence="6">Tat pathway signal sequence domain protein</fullName>
    </recommendedName>
</protein>
<evidence type="ECO:0000259" key="3">
    <source>
        <dbReference type="Pfam" id="PF21345"/>
    </source>
</evidence>
<evidence type="ECO:0000313" key="5">
    <source>
        <dbReference type="EMBL" id="ANY70080.1"/>
    </source>
</evidence>
<organism evidence="5">
    <name type="scientific">Paenibacillus sp. BIHB 4019</name>
    <dbReference type="NCBI Taxonomy" id="1870819"/>
    <lineage>
        <taxon>Bacteria</taxon>
        <taxon>Bacillati</taxon>
        <taxon>Bacillota</taxon>
        <taxon>Bacilli</taxon>
        <taxon>Bacillales</taxon>
        <taxon>Paenibacillaceae</taxon>
        <taxon>Paenibacillus</taxon>
    </lineage>
</organism>
<accession>A0A1B2DQV9</accession>
<evidence type="ECO:0000259" key="4">
    <source>
        <dbReference type="Pfam" id="PF21346"/>
    </source>
</evidence>
<dbReference type="EMBL" id="CP016808">
    <property type="protein sequence ID" value="ANY70080.1"/>
    <property type="molecule type" value="Genomic_DNA"/>
</dbReference>
<dbReference type="Pfam" id="PF21346">
    <property type="entry name" value="PcRGLX_3rd"/>
    <property type="match status" value="1"/>
</dbReference>